<feature type="compositionally biased region" description="Polar residues" evidence="1">
    <location>
        <begin position="498"/>
        <end position="512"/>
    </location>
</feature>
<feature type="region of interest" description="Disordered" evidence="1">
    <location>
        <begin position="272"/>
        <end position="293"/>
    </location>
</feature>
<name>A0ABQ8JJU0_DERPT</name>
<feature type="region of interest" description="Disordered" evidence="1">
    <location>
        <begin position="564"/>
        <end position="635"/>
    </location>
</feature>
<feature type="region of interest" description="Disordered" evidence="1">
    <location>
        <begin position="828"/>
        <end position="866"/>
    </location>
</feature>
<sequence>PVHIIVSSSFSTNKTKINNSHRYRVQYLGCNSCDIRSHKPDNGIGAYQKPLLDLYSAIFRRSLANRSLLTLNQVADLSTHGIFIAEKDRFTSSSSSTTSAHHDRIHSRPGSSASNLDCNTTSNQSGSSPSTIVTKVITPLSNILLWAAVRLQHRTHFRTNNSNRMNVKNTKRRQIGVAFVPLSCSEAVLDKNAFITLNSKQKFLLGIPHPPLFVCILQKINSNQRLECHLFVCGTTDDAIHMCNSMDELRQCQSTIGRLKIPAAGQMGKYSYNNNRHHRIPSSSTSSIITRSSTPSQTASEFSILSTTISRPRFSDIEEEDADVEEVVRENDFNDEDDHLCVVLHNGYIHQKETDVKKLIDNYQSQIVDNKNNSRQAMGNKTIQHSATTTTKNNDNNDGQSKIKYSNARLYDQTTRMIVDNKVAINNQNDTVVFNNNLHRPKSEHNLISHHQQHLNQKNQPLKKPNKWPTTNDLIGTTDELLKNRLFAKQASLTNQPYNDVIDTNGQSTFTNDHNEEPTGLQTFFGDSMRTKKNHYQQKQQNQKISPTEQTIISNSIFLGNEDDFSLSSRNSRSSKDSLTGPNQKTNVNHNNKRKSKKTNLDKLIIQTQMTTESPQENDRLSSSRLYEKDSDNNNRSLKLYLPTEQNSNSNNNGANLGVKGFNKSSRVETWSTMIAATASDVSACNLCQMELENCDKCCSFCQAIEQHKRKFRIECQCEKDDIGCENNINDDIILDDMTMENFHTNFNHNDNNCSTTIANNNRERLLRQPTESINNNQRLPSQCRPPDPTFFSRIRRLSWQSLFGSSRKKANGSRLWNRLRTGSQRLRGSRRYFQNKSRIFLPQTPNLSNNTDSSNDHRQKSRENCPKNYANRFFYDEHYLKPPIDQQHRLKQINNYHNHHENNHKTVKKDDNNSNVENSIRTDEKITETNDNDNKRNMLMFHAVENMKINNNSKTKSVIKHQQQQQRNKLNKTIDRNHSSAFVVIDNDDDENIKLHPSRHSELQMKSMVNFNKKIQQQQKQLLHDSADFISPFFISHPGKQSKIDTNNPNHHLEAKMAGLGLNGISISSDSGMEEYDCHSSAEHSPSGNYYRHQNSWLQSSNDAIMQKSDILRISNKNLHPFNCIDEMNNHSTLMENSKTSSLIMPYTRDFRRKAGHWSNTNLESQLDFIP</sequence>
<feature type="compositionally biased region" description="Basic and acidic residues" evidence="1">
    <location>
        <begin position="855"/>
        <end position="866"/>
    </location>
</feature>
<proteinExistence type="predicted"/>
<organism evidence="2 3">
    <name type="scientific">Dermatophagoides pteronyssinus</name>
    <name type="common">European house dust mite</name>
    <dbReference type="NCBI Taxonomy" id="6956"/>
    <lineage>
        <taxon>Eukaryota</taxon>
        <taxon>Metazoa</taxon>
        <taxon>Ecdysozoa</taxon>
        <taxon>Arthropoda</taxon>
        <taxon>Chelicerata</taxon>
        <taxon>Arachnida</taxon>
        <taxon>Acari</taxon>
        <taxon>Acariformes</taxon>
        <taxon>Sarcoptiformes</taxon>
        <taxon>Astigmata</taxon>
        <taxon>Psoroptidia</taxon>
        <taxon>Analgoidea</taxon>
        <taxon>Pyroglyphidae</taxon>
        <taxon>Dermatophagoidinae</taxon>
        <taxon>Dermatophagoides</taxon>
    </lineage>
</organism>
<dbReference type="Proteomes" id="UP000887458">
    <property type="component" value="Unassembled WGS sequence"/>
</dbReference>
<feature type="non-terminal residue" evidence="2">
    <location>
        <position position="1"/>
    </location>
</feature>
<feature type="region of interest" description="Disordered" evidence="1">
    <location>
        <begin position="498"/>
        <end position="520"/>
    </location>
</feature>
<dbReference type="EMBL" id="NJHN03000035">
    <property type="protein sequence ID" value="KAH9422866.1"/>
    <property type="molecule type" value="Genomic_DNA"/>
</dbReference>
<feature type="region of interest" description="Disordered" evidence="1">
    <location>
        <begin position="93"/>
        <end position="129"/>
    </location>
</feature>
<feature type="compositionally biased region" description="Polar residues" evidence="1">
    <location>
        <begin position="580"/>
        <end position="590"/>
    </location>
</feature>
<comment type="caution">
    <text evidence="2">The sequence shown here is derived from an EMBL/GenBank/DDBJ whole genome shotgun (WGS) entry which is preliminary data.</text>
</comment>
<evidence type="ECO:0000313" key="2">
    <source>
        <dbReference type="EMBL" id="KAH9422866.1"/>
    </source>
</evidence>
<reference evidence="2 3" key="2">
    <citation type="journal article" date="2022" name="Mol. Biol. Evol.">
        <title>Comparative Genomics Reveals Insights into the Divergent Evolution of Astigmatic Mites and Household Pest Adaptations.</title>
        <authorList>
            <person name="Xiong Q."/>
            <person name="Wan A.T."/>
            <person name="Liu X."/>
            <person name="Fung C.S."/>
            <person name="Xiao X."/>
            <person name="Malainual N."/>
            <person name="Hou J."/>
            <person name="Wang L."/>
            <person name="Wang M."/>
            <person name="Yang K.Y."/>
            <person name="Cui Y."/>
            <person name="Leung E.L."/>
            <person name="Nong W."/>
            <person name="Shin S.K."/>
            <person name="Au S.W."/>
            <person name="Jeong K.Y."/>
            <person name="Chew F.T."/>
            <person name="Hui J.H."/>
            <person name="Leung T.F."/>
            <person name="Tungtrongchitr A."/>
            <person name="Zhong N."/>
            <person name="Liu Z."/>
            <person name="Tsui S.K."/>
        </authorList>
    </citation>
    <scope>NUCLEOTIDE SEQUENCE [LARGE SCALE GENOMIC DNA]</scope>
    <source>
        <strain evidence="2">Derp</strain>
    </source>
</reference>
<feature type="compositionally biased region" description="Polar residues" evidence="1">
    <location>
        <begin position="109"/>
        <end position="129"/>
    </location>
</feature>
<protein>
    <recommendedName>
        <fullName evidence="4">PID domain-containing protein</fullName>
    </recommendedName>
</protein>
<evidence type="ECO:0008006" key="4">
    <source>
        <dbReference type="Google" id="ProtNLM"/>
    </source>
</evidence>
<evidence type="ECO:0000256" key="1">
    <source>
        <dbReference type="SAM" id="MobiDB-lite"/>
    </source>
</evidence>
<feature type="compositionally biased region" description="Polar residues" evidence="1">
    <location>
        <begin position="828"/>
        <end position="854"/>
    </location>
</feature>
<keyword evidence="3" id="KW-1185">Reference proteome</keyword>
<feature type="compositionally biased region" description="Polar residues" evidence="1">
    <location>
        <begin position="606"/>
        <end position="616"/>
    </location>
</feature>
<gene>
    <name evidence="2" type="ORF">DERP_008129</name>
</gene>
<reference evidence="2 3" key="1">
    <citation type="journal article" date="2018" name="J. Allergy Clin. Immunol.">
        <title>High-quality assembly of Dermatophagoides pteronyssinus genome and transcriptome reveals a wide range of novel allergens.</title>
        <authorList>
            <person name="Liu X.Y."/>
            <person name="Yang K.Y."/>
            <person name="Wang M.Q."/>
            <person name="Kwok J.S."/>
            <person name="Zeng X."/>
            <person name="Yang Z."/>
            <person name="Xiao X.J."/>
            <person name="Lau C.P."/>
            <person name="Li Y."/>
            <person name="Huang Z.M."/>
            <person name="Ba J.G."/>
            <person name="Yim A.K."/>
            <person name="Ouyang C.Y."/>
            <person name="Ngai S.M."/>
            <person name="Chan T.F."/>
            <person name="Leung E.L."/>
            <person name="Liu L."/>
            <person name="Liu Z.G."/>
            <person name="Tsui S.K."/>
        </authorList>
    </citation>
    <scope>NUCLEOTIDE SEQUENCE [LARGE SCALE GENOMIC DNA]</scope>
    <source>
        <strain evidence="2">Derp</strain>
    </source>
</reference>
<accession>A0ABQ8JJU0</accession>
<feature type="compositionally biased region" description="Basic and acidic residues" evidence="1">
    <location>
        <begin position="617"/>
        <end position="633"/>
    </location>
</feature>
<feature type="non-terminal residue" evidence="2">
    <location>
        <position position="1172"/>
    </location>
</feature>
<evidence type="ECO:0000313" key="3">
    <source>
        <dbReference type="Proteomes" id="UP000887458"/>
    </source>
</evidence>
<feature type="compositionally biased region" description="Low complexity" evidence="1">
    <location>
        <begin position="281"/>
        <end position="293"/>
    </location>
</feature>